<reference evidence="1" key="1">
    <citation type="submission" date="2023-03" db="EMBL/GenBank/DDBJ databases">
        <title>Massive genome expansion in bonnet fungi (Mycena s.s.) driven by repeated elements and novel gene families across ecological guilds.</title>
        <authorList>
            <consortium name="Lawrence Berkeley National Laboratory"/>
            <person name="Harder C.B."/>
            <person name="Miyauchi S."/>
            <person name="Viragh M."/>
            <person name="Kuo A."/>
            <person name="Thoen E."/>
            <person name="Andreopoulos B."/>
            <person name="Lu D."/>
            <person name="Skrede I."/>
            <person name="Drula E."/>
            <person name="Henrissat B."/>
            <person name="Morin E."/>
            <person name="Kohler A."/>
            <person name="Barry K."/>
            <person name="LaButti K."/>
            <person name="Morin E."/>
            <person name="Salamov A."/>
            <person name="Lipzen A."/>
            <person name="Mereny Z."/>
            <person name="Hegedus B."/>
            <person name="Baldrian P."/>
            <person name="Stursova M."/>
            <person name="Weitz H."/>
            <person name="Taylor A."/>
            <person name="Grigoriev I.V."/>
            <person name="Nagy L.G."/>
            <person name="Martin F."/>
            <person name="Kauserud H."/>
        </authorList>
    </citation>
    <scope>NUCLEOTIDE SEQUENCE</scope>
    <source>
        <strain evidence="1">CBHHK002</strain>
    </source>
</reference>
<evidence type="ECO:0000313" key="2">
    <source>
        <dbReference type="Proteomes" id="UP001218218"/>
    </source>
</evidence>
<dbReference type="Proteomes" id="UP001218218">
    <property type="component" value="Unassembled WGS sequence"/>
</dbReference>
<evidence type="ECO:0000313" key="1">
    <source>
        <dbReference type="EMBL" id="KAJ7301125.1"/>
    </source>
</evidence>
<feature type="non-terminal residue" evidence="1">
    <location>
        <position position="50"/>
    </location>
</feature>
<accession>A0AAD7E6P5</accession>
<gene>
    <name evidence="1" type="ORF">DFH08DRAFT_724630</name>
</gene>
<dbReference type="AlphaFoldDB" id="A0AAD7E6P5"/>
<organism evidence="1 2">
    <name type="scientific">Mycena albidolilacea</name>
    <dbReference type="NCBI Taxonomy" id="1033008"/>
    <lineage>
        <taxon>Eukaryota</taxon>
        <taxon>Fungi</taxon>
        <taxon>Dikarya</taxon>
        <taxon>Basidiomycota</taxon>
        <taxon>Agaricomycotina</taxon>
        <taxon>Agaricomycetes</taxon>
        <taxon>Agaricomycetidae</taxon>
        <taxon>Agaricales</taxon>
        <taxon>Marasmiineae</taxon>
        <taxon>Mycenaceae</taxon>
        <taxon>Mycena</taxon>
    </lineage>
</organism>
<proteinExistence type="predicted"/>
<dbReference type="EMBL" id="JARIHO010000143">
    <property type="protein sequence ID" value="KAJ7301125.1"/>
    <property type="molecule type" value="Genomic_DNA"/>
</dbReference>
<keyword evidence="2" id="KW-1185">Reference proteome</keyword>
<sequence>MPPSADIAQELIDTILDFLYDDHSSLFSASLVARKWVPTTRHHVFERIII</sequence>
<protein>
    <recommendedName>
        <fullName evidence="3">F-box domain-containing protein</fullName>
    </recommendedName>
</protein>
<name>A0AAD7E6P5_9AGAR</name>
<evidence type="ECO:0008006" key="3">
    <source>
        <dbReference type="Google" id="ProtNLM"/>
    </source>
</evidence>
<comment type="caution">
    <text evidence="1">The sequence shown here is derived from an EMBL/GenBank/DDBJ whole genome shotgun (WGS) entry which is preliminary data.</text>
</comment>